<evidence type="ECO:0000256" key="1">
    <source>
        <dbReference type="SAM" id="Phobius"/>
    </source>
</evidence>
<keyword evidence="1" id="KW-1133">Transmembrane helix</keyword>
<proteinExistence type="predicted"/>
<keyword evidence="1" id="KW-0812">Transmembrane</keyword>
<accession>A0ABY3YPE6</accession>
<dbReference type="Proteomes" id="UP000829476">
    <property type="component" value="Chromosome"/>
</dbReference>
<organism evidence="2 3">
    <name type="scientific">Zhouia spongiae</name>
    <dbReference type="NCBI Taxonomy" id="2202721"/>
    <lineage>
        <taxon>Bacteria</taxon>
        <taxon>Pseudomonadati</taxon>
        <taxon>Bacteroidota</taxon>
        <taxon>Flavobacteriia</taxon>
        <taxon>Flavobacteriales</taxon>
        <taxon>Flavobacteriaceae</taxon>
        <taxon>Zhouia</taxon>
    </lineage>
</organism>
<keyword evidence="1" id="KW-0472">Membrane</keyword>
<evidence type="ECO:0008006" key="4">
    <source>
        <dbReference type="Google" id="ProtNLM"/>
    </source>
</evidence>
<dbReference type="EMBL" id="CP094326">
    <property type="protein sequence ID" value="UNY99508.1"/>
    <property type="molecule type" value="Genomic_DNA"/>
</dbReference>
<sequence length="118" mass="13776">MEPSKKKLNQFTLANNCPECYAQDAMILTFYQKRVKNSIYEKVSKQTGHSILCQKCKQTIYPVKWTEDIERVYNFYLKTLTPEPSLKLTKLGLFLIIFIVLLIAGLLIFWPQQAVNLQ</sequence>
<reference evidence="2 3" key="1">
    <citation type="journal article" date="2018" name="Int. J. Syst. Evol. Microbiol.">
        <title>Zhouia spongiae sp. nov., isolated from a marine sponge.</title>
        <authorList>
            <person name="Zhuang L."/>
            <person name="Lin B."/>
            <person name="Qin F."/>
            <person name="Luo L."/>
        </authorList>
    </citation>
    <scope>NUCLEOTIDE SEQUENCE [LARGE SCALE GENOMIC DNA]</scope>
    <source>
        <strain evidence="2 3">HN-Y44</strain>
    </source>
</reference>
<dbReference type="RefSeq" id="WP_242937881.1">
    <property type="nucleotide sequence ID" value="NZ_CP094326.1"/>
</dbReference>
<protein>
    <recommendedName>
        <fullName evidence="4">CpXC domain-containing protein</fullName>
    </recommendedName>
</protein>
<gene>
    <name evidence="2" type="ORF">MQE36_03985</name>
</gene>
<evidence type="ECO:0000313" key="3">
    <source>
        <dbReference type="Proteomes" id="UP000829476"/>
    </source>
</evidence>
<name>A0ABY3YPE6_9FLAO</name>
<feature type="transmembrane region" description="Helical" evidence="1">
    <location>
        <begin position="91"/>
        <end position="110"/>
    </location>
</feature>
<keyword evidence="3" id="KW-1185">Reference proteome</keyword>
<evidence type="ECO:0000313" key="2">
    <source>
        <dbReference type="EMBL" id="UNY99508.1"/>
    </source>
</evidence>